<dbReference type="InterPro" id="IPR017972">
    <property type="entry name" value="Cyt_P450_CS"/>
</dbReference>
<keyword evidence="10" id="KW-0472">Membrane</keyword>
<evidence type="ECO:0000256" key="2">
    <source>
        <dbReference type="ARBA" id="ARBA00010617"/>
    </source>
</evidence>
<dbReference type="PANTHER" id="PTHR47951:SF3">
    <property type="entry name" value="CYTOCHROME P450, FAMILY 706, SUBFAMILY A, POLYPEPTIDE 4"/>
    <property type="match status" value="1"/>
</dbReference>
<dbReference type="FunFam" id="1.10.630.10:FF:000126">
    <property type="entry name" value="Predicted protein"/>
    <property type="match status" value="1"/>
</dbReference>
<dbReference type="GO" id="GO:0020037">
    <property type="term" value="F:heme binding"/>
    <property type="evidence" value="ECO:0007669"/>
    <property type="project" value="InterPro"/>
</dbReference>
<keyword evidence="4 8" id="KW-0479">Metal-binding</keyword>
<reference evidence="11 12" key="1">
    <citation type="submission" date="2021-07" db="EMBL/GenBank/DDBJ databases">
        <title>The Aristolochia fimbriata genome: insights into angiosperm evolution, floral development and chemical biosynthesis.</title>
        <authorList>
            <person name="Jiao Y."/>
        </authorList>
    </citation>
    <scope>NUCLEOTIDE SEQUENCE [LARGE SCALE GENOMIC DNA]</scope>
    <source>
        <strain evidence="11">IBCAS-2021</strain>
        <tissue evidence="11">Leaf</tissue>
    </source>
</reference>
<evidence type="ECO:0000256" key="10">
    <source>
        <dbReference type="SAM" id="Phobius"/>
    </source>
</evidence>
<dbReference type="GO" id="GO:0005506">
    <property type="term" value="F:iron ion binding"/>
    <property type="evidence" value="ECO:0007669"/>
    <property type="project" value="InterPro"/>
</dbReference>
<evidence type="ECO:0000256" key="7">
    <source>
        <dbReference type="ARBA" id="ARBA00023033"/>
    </source>
</evidence>
<keyword evidence="3 8" id="KW-0349">Heme</keyword>
<keyword evidence="7 9" id="KW-0503">Monooxygenase</keyword>
<organism evidence="11 12">
    <name type="scientific">Aristolochia fimbriata</name>
    <name type="common">White veined hardy Dutchman's pipe vine</name>
    <dbReference type="NCBI Taxonomy" id="158543"/>
    <lineage>
        <taxon>Eukaryota</taxon>
        <taxon>Viridiplantae</taxon>
        <taxon>Streptophyta</taxon>
        <taxon>Embryophyta</taxon>
        <taxon>Tracheophyta</taxon>
        <taxon>Spermatophyta</taxon>
        <taxon>Magnoliopsida</taxon>
        <taxon>Magnoliidae</taxon>
        <taxon>Piperales</taxon>
        <taxon>Aristolochiaceae</taxon>
        <taxon>Aristolochia</taxon>
    </lineage>
</organism>
<evidence type="ECO:0000256" key="1">
    <source>
        <dbReference type="ARBA" id="ARBA00001971"/>
    </source>
</evidence>
<feature type="transmembrane region" description="Helical" evidence="10">
    <location>
        <begin position="30"/>
        <end position="50"/>
    </location>
</feature>
<gene>
    <name evidence="11" type="ORF">H6P81_007437</name>
</gene>
<evidence type="ECO:0000256" key="6">
    <source>
        <dbReference type="ARBA" id="ARBA00023004"/>
    </source>
</evidence>
<dbReference type="PROSITE" id="PS00086">
    <property type="entry name" value="CYTOCHROME_P450"/>
    <property type="match status" value="1"/>
</dbReference>
<dbReference type="PANTHER" id="PTHR47951">
    <property type="entry name" value="OS08G0547900 PROTEIN"/>
    <property type="match status" value="1"/>
</dbReference>
<dbReference type="PRINTS" id="PR00385">
    <property type="entry name" value="P450"/>
</dbReference>
<dbReference type="InterPro" id="IPR001128">
    <property type="entry name" value="Cyt_P450"/>
</dbReference>
<dbReference type="Proteomes" id="UP000825729">
    <property type="component" value="Unassembled WGS sequence"/>
</dbReference>
<feature type="binding site" description="axial binding residue" evidence="8">
    <location>
        <position position="497"/>
    </location>
    <ligand>
        <name>heme</name>
        <dbReference type="ChEBI" id="CHEBI:30413"/>
    </ligand>
    <ligandPart>
        <name>Fe</name>
        <dbReference type="ChEBI" id="CHEBI:18248"/>
    </ligandPart>
</feature>
<dbReference type="Pfam" id="PF00067">
    <property type="entry name" value="p450"/>
    <property type="match status" value="1"/>
</dbReference>
<dbReference type="AlphaFoldDB" id="A0AAV7F4P4"/>
<comment type="similarity">
    <text evidence="2 9">Belongs to the cytochrome P450 family.</text>
</comment>
<keyword evidence="10" id="KW-1133">Transmembrane helix</keyword>
<sequence>MSPNESSCVPQSHPAVRYWWPWLDVDGETILLWVCLVVALLVATWYYFVIAKARSKKTMMSTLGRLPPGPPGVPIFGNLPTLDKNLHHHLTRLAKTYGPVMSLRLGRRLCVVVSSPSVAKELLKEQDAIVANHDVPTSAMVLPNGLHGLAWAPHGQQWRTLRRLTVGGLLSSASLDPYRPLRRRKISQMVQRVHDCAVAGAPVQVRNLVYSTLYDVITGMLWGGVLQEKGMEKAAKEFRQVVEDIQGTFGRLNISDFFPILAPLDLQGLERKRKKIADRLHRILDSIISQRQRVIMEEQSSTNSDQEKEDVDFLQLLLRAKDSSGETAMPLTMDHIKGLFLDLVMAGMDTTTTTIEWAMSEMIENKETMRKVQEELDQVVGSLEHNLVDETHLPNLHYLNAVVKETLRLHPAAPIMLPRTPSKDCTAGGYMIPRGCRIIVNLWGMQRDSDAWDRPSVFDPERFLNINMKGADNIIKKWDFSGNDFHFFPFGTGRRICPGALLADRMLTYSLAALLHSFDWRLPESRTTLDLTEKFGVVLRKLEPLVLVPSRRRASTRSAY</sequence>
<keyword evidence="5 9" id="KW-0560">Oxidoreductase</keyword>
<evidence type="ECO:0000256" key="4">
    <source>
        <dbReference type="ARBA" id="ARBA00022723"/>
    </source>
</evidence>
<evidence type="ECO:0000256" key="8">
    <source>
        <dbReference type="PIRSR" id="PIRSR602401-1"/>
    </source>
</evidence>
<comment type="cofactor">
    <cofactor evidence="1 8">
        <name>heme</name>
        <dbReference type="ChEBI" id="CHEBI:30413"/>
    </cofactor>
</comment>
<protein>
    <recommendedName>
        <fullName evidence="13">Cytochrome P450</fullName>
    </recommendedName>
</protein>
<name>A0AAV7F4P4_ARIFI</name>
<dbReference type="EMBL" id="JAINDJ010000003">
    <property type="protein sequence ID" value="KAG9454533.1"/>
    <property type="molecule type" value="Genomic_DNA"/>
</dbReference>
<keyword evidence="12" id="KW-1185">Reference proteome</keyword>
<dbReference type="GO" id="GO:0016705">
    <property type="term" value="F:oxidoreductase activity, acting on paired donors, with incorporation or reduction of molecular oxygen"/>
    <property type="evidence" value="ECO:0007669"/>
    <property type="project" value="InterPro"/>
</dbReference>
<evidence type="ECO:0000313" key="12">
    <source>
        <dbReference type="Proteomes" id="UP000825729"/>
    </source>
</evidence>
<evidence type="ECO:0008006" key="13">
    <source>
        <dbReference type="Google" id="ProtNLM"/>
    </source>
</evidence>
<dbReference type="InterPro" id="IPR036396">
    <property type="entry name" value="Cyt_P450_sf"/>
</dbReference>
<evidence type="ECO:0000256" key="3">
    <source>
        <dbReference type="ARBA" id="ARBA00022617"/>
    </source>
</evidence>
<dbReference type="Gene3D" id="1.10.630.10">
    <property type="entry name" value="Cytochrome P450"/>
    <property type="match status" value="1"/>
</dbReference>
<comment type="caution">
    <text evidence="11">The sequence shown here is derived from an EMBL/GenBank/DDBJ whole genome shotgun (WGS) entry which is preliminary data.</text>
</comment>
<proteinExistence type="inferred from homology"/>
<accession>A0AAV7F4P4</accession>
<dbReference type="SUPFAM" id="SSF48264">
    <property type="entry name" value="Cytochrome P450"/>
    <property type="match status" value="1"/>
</dbReference>
<evidence type="ECO:0000256" key="5">
    <source>
        <dbReference type="ARBA" id="ARBA00023002"/>
    </source>
</evidence>
<keyword evidence="10" id="KW-0812">Transmembrane</keyword>
<dbReference type="GO" id="GO:0004497">
    <property type="term" value="F:monooxygenase activity"/>
    <property type="evidence" value="ECO:0007669"/>
    <property type="project" value="UniProtKB-KW"/>
</dbReference>
<evidence type="ECO:0000313" key="11">
    <source>
        <dbReference type="EMBL" id="KAG9454533.1"/>
    </source>
</evidence>
<evidence type="ECO:0000256" key="9">
    <source>
        <dbReference type="RuleBase" id="RU000461"/>
    </source>
</evidence>
<dbReference type="InterPro" id="IPR002401">
    <property type="entry name" value="Cyt_P450_E_grp-I"/>
</dbReference>
<keyword evidence="6 8" id="KW-0408">Iron</keyword>
<dbReference type="PRINTS" id="PR00463">
    <property type="entry name" value="EP450I"/>
</dbReference>